<evidence type="ECO:0000313" key="1">
    <source>
        <dbReference type="EMBL" id="SOD19983.1"/>
    </source>
</evidence>
<dbReference type="Proteomes" id="UP000219281">
    <property type="component" value="Unassembled WGS sequence"/>
</dbReference>
<dbReference type="EMBL" id="OCMT01000004">
    <property type="protein sequence ID" value="SOD19983.1"/>
    <property type="molecule type" value="Genomic_DNA"/>
</dbReference>
<accession>A0A286ADL8</accession>
<dbReference type="RefSeq" id="WP_097133467.1">
    <property type="nucleotide sequence ID" value="NZ_OCMT01000004.1"/>
</dbReference>
<proteinExistence type="predicted"/>
<name>A0A286ADL8_9SPHI</name>
<organism evidence="1 2">
    <name type="scientific">Pedobacter xixiisoli</name>
    <dbReference type="NCBI Taxonomy" id="1476464"/>
    <lineage>
        <taxon>Bacteria</taxon>
        <taxon>Pseudomonadati</taxon>
        <taxon>Bacteroidota</taxon>
        <taxon>Sphingobacteriia</taxon>
        <taxon>Sphingobacteriales</taxon>
        <taxon>Sphingobacteriaceae</taxon>
        <taxon>Pedobacter</taxon>
    </lineage>
</organism>
<gene>
    <name evidence="1" type="ORF">SAMN06297358_3691</name>
</gene>
<dbReference type="AlphaFoldDB" id="A0A286ADL8"/>
<evidence type="ECO:0000313" key="2">
    <source>
        <dbReference type="Proteomes" id="UP000219281"/>
    </source>
</evidence>
<protein>
    <submittedName>
        <fullName evidence="1">Uncharacterized protein</fullName>
    </submittedName>
</protein>
<keyword evidence="2" id="KW-1185">Reference proteome</keyword>
<sequence>MKTRSTLTVLLISTQISFAQESKLWLSLGAGVNQASNQNKNILMGNGANLQLDAFVPFYRKGWDGTVKGGSFALGLNVLGNYARIKNLSPNNSNIESQYQIHNATLSVASSADSKNSASFSGLIGLQGRFLFGKFNVAPSVNAGYLNFKKEGYEQIGSASINGQARQLELTRVEEQSSGGFVFKPQIKVGYNLTSNLSVFISPAMVMGHEVAHTVQQRVPQGGFNDRNTYEASQLANGTWESKTTTSKYNFSELNFGLSVALGKKKAKTASGNARQTPNTSFGQRVEANQQAAVNNPLYKDKETQGNNPMYEQKAIVTTAKQTQGKTFGESMAGGLQAAGNTAVSPAGKATMKEFSVTKKTETAATENVTEEGTRENGVASAERRRVEVLKSNKTGDPNKYAIGNEGENATSENSAAMRVATLKNKDVKRNDVSAENLALPAKSEVTDFNTTRNNKERGQLVAAPGTPIGGIVVKGGKNPGGNMRLISNGNGEIALPNLQKGNYLFQLSGIEPAEKSIGEKGIKRGEAAAIAKPGNPIGGIIVKGGKNPGGNYINLTINDKGQVGFEVLETNDYKLIIQTPEAPNKEAKKKKVVEKATSGLKDTLKTNV</sequence>
<reference evidence="2" key="1">
    <citation type="submission" date="2017-09" db="EMBL/GenBank/DDBJ databases">
        <authorList>
            <person name="Varghese N."/>
            <person name="Submissions S."/>
        </authorList>
    </citation>
    <scope>NUCLEOTIDE SEQUENCE [LARGE SCALE GENOMIC DNA]</scope>
    <source>
        <strain evidence="2">CGMCC 1.12803</strain>
    </source>
</reference>
<dbReference type="OrthoDB" id="1265549at2"/>